<name>A0A8E0RQQ9_9TREM</name>
<accession>A0A8E0RQQ9</accession>
<keyword evidence="3" id="KW-1185">Reference proteome</keyword>
<comment type="caution">
    <text evidence="2">The sequence shown here is derived from an EMBL/GenBank/DDBJ whole genome shotgun (WGS) entry which is preliminary data.</text>
</comment>
<evidence type="ECO:0000256" key="1">
    <source>
        <dbReference type="SAM" id="Coils"/>
    </source>
</evidence>
<reference evidence="2" key="1">
    <citation type="submission" date="2019-05" db="EMBL/GenBank/DDBJ databases">
        <title>Annotation for the trematode Fasciolopsis buski.</title>
        <authorList>
            <person name="Choi Y.-J."/>
        </authorList>
    </citation>
    <scope>NUCLEOTIDE SEQUENCE</scope>
    <source>
        <strain evidence="2">HT</strain>
        <tissue evidence="2">Whole worm</tissue>
    </source>
</reference>
<evidence type="ECO:0000313" key="3">
    <source>
        <dbReference type="Proteomes" id="UP000728185"/>
    </source>
</evidence>
<feature type="coiled-coil region" evidence="1">
    <location>
        <begin position="40"/>
        <end position="120"/>
    </location>
</feature>
<sequence>MKVTTDGELETNCRTPELNVSEVNMVAISPVPSSTENITNEDLKAEVDRYKTALNMTESVLADLQNSVDEEAERWRKALDASRMECEVLEDRLTKTESSLNMITEERDALLRKLEEVSNLSCHLTTVM</sequence>
<organism evidence="2 3">
    <name type="scientific">Fasciolopsis buskii</name>
    <dbReference type="NCBI Taxonomy" id="27845"/>
    <lineage>
        <taxon>Eukaryota</taxon>
        <taxon>Metazoa</taxon>
        <taxon>Spiralia</taxon>
        <taxon>Lophotrochozoa</taxon>
        <taxon>Platyhelminthes</taxon>
        <taxon>Trematoda</taxon>
        <taxon>Digenea</taxon>
        <taxon>Plagiorchiida</taxon>
        <taxon>Echinostomata</taxon>
        <taxon>Echinostomatoidea</taxon>
        <taxon>Fasciolidae</taxon>
        <taxon>Fasciolopsis</taxon>
    </lineage>
</organism>
<dbReference type="OrthoDB" id="6268529at2759"/>
<evidence type="ECO:0000313" key="2">
    <source>
        <dbReference type="EMBL" id="KAA0187861.1"/>
    </source>
</evidence>
<keyword evidence="1" id="KW-0175">Coiled coil</keyword>
<protein>
    <submittedName>
        <fullName evidence="2">Uncharacterized protein</fullName>
    </submittedName>
</protein>
<gene>
    <name evidence="2" type="ORF">FBUS_08291</name>
</gene>
<dbReference type="AlphaFoldDB" id="A0A8E0RQQ9"/>
<proteinExistence type="predicted"/>
<dbReference type="Proteomes" id="UP000728185">
    <property type="component" value="Unassembled WGS sequence"/>
</dbReference>
<dbReference type="EMBL" id="LUCM01008837">
    <property type="protein sequence ID" value="KAA0187861.1"/>
    <property type="molecule type" value="Genomic_DNA"/>
</dbReference>